<dbReference type="Proteomes" id="UP000705867">
    <property type="component" value="Unassembled WGS sequence"/>
</dbReference>
<evidence type="ECO:0000256" key="1">
    <source>
        <dbReference type="SAM" id="MobiDB-lite"/>
    </source>
</evidence>
<evidence type="ECO:0000313" key="3">
    <source>
        <dbReference type="EMBL" id="MBZ0157824.1"/>
    </source>
</evidence>
<feature type="compositionally biased region" description="Basic and acidic residues" evidence="1">
    <location>
        <begin position="1"/>
        <end position="26"/>
    </location>
</feature>
<proteinExistence type="predicted"/>
<evidence type="ECO:0000313" key="4">
    <source>
        <dbReference type="Proteomes" id="UP000705867"/>
    </source>
</evidence>
<feature type="region of interest" description="Disordered" evidence="1">
    <location>
        <begin position="1"/>
        <end position="27"/>
    </location>
</feature>
<feature type="transmembrane region" description="Helical" evidence="2">
    <location>
        <begin position="42"/>
        <end position="59"/>
    </location>
</feature>
<evidence type="ECO:0000256" key="2">
    <source>
        <dbReference type="SAM" id="Phobius"/>
    </source>
</evidence>
<accession>A0A953M2M3</accession>
<organism evidence="3 4">
    <name type="scientific">Candidatus Nitrobium versatile</name>
    <dbReference type="NCBI Taxonomy" id="2884831"/>
    <lineage>
        <taxon>Bacteria</taxon>
        <taxon>Pseudomonadati</taxon>
        <taxon>Nitrospirota</taxon>
        <taxon>Nitrospiria</taxon>
        <taxon>Nitrospirales</taxon>
        <taxon>Nitrospiraceae</taxon>
        <taxon>Candidatus Nitrobium</taxon>
    </lineage>
</organism>
<feature type="region of interest" description="Disordered" evidence="1">
    <location>
        <begin position="128"/>
        <end position="154"/>
    </location>
</feature>
<name>A0A953M2M3_9BACT</name>
<keyword evidence="2" id="KW-0812">Transmembrane</keyword>
<reference evidence="3" key="2">
    <citation type="submission" date="2021-08" db="EMBL/GenBank/DDBJ databases">
        <authorList>
            <person name="Dalcin Martins P."/>
        </authorList>
    </citation>
    <scope>NUCLEOTIDE SEQUENCE</scope>
    <source>
        <strain evidence="3">MAG_39</strain>
    </source>
</reference>
<feature type="compositionally biased region" description="Basic and acidic residues" evidence="1">
    <location>
        <begin position="144"/>
        <end position="154"/>
    </location>
</feature>
<dbReference type="EMBL" id="JAIOIV010000130">
    <property type="protein sequence ID" value="MBZ0157824.1"/>
    <property type="molecule type" value="Genomic_DNA"/>
</dbReference>
<keyword evidence="2" id="KW-0472">Membrane</keyword>
<protein>
    <submittedName>
        <fullName evidence="3">Uncharacterized protein</fullName>
    </submittedName>
</protein>
<comment type="caution">
    <text evidence="3">The sequence shown here is derived from an EMBL/GenBank/DDBJ whole genome shotgun (WGS) entry which is preliminary data.</text>
</comment>
<sequence>MSEESKGKKREDREKGKEGGEEREGEGYSVGKEGYFISKRSIWLLAGGALGALAALTLGKAVRKARPAVVGAVKEGYAFKEWVAGKTEGIKEDMEDIVAEAKHSYHKDLDVSSGAVKREKEVLQKIEKEVEKRKTKRASGSREGQQEGKDETDE</sequence>
<reference evidence="3" key="1">
    <citation type="journal article" date="2021" name="bioRxiv">
        <title>Unraveling nitrogen, sulfur and carbon metabolic pathways and microbial community transcriptional responses to substrate deprivation and toxicity stresses in a bioreactor mimicking anoxic brackish coastal sediment conditions.</title>
        <authorList>
            <person name="Martins P.D."/>
            <person name="Echeveste M.J."/>
            <person name="Arshad A."/>
            <person name="Kurth J."/>
            <person name="Ouboter H."/>
            <person name="Jetten M.S.M."/>
            <person name="Welte C.U."/>
        </authorList>
    </citation>
    <scope>NUCLEOTIDE SEQUENCE</scope>
    <source>
        <strain evidence="3">MAG_39</strain>
    </source>
</reference>
<gene>
    <name evidence="3" type="ORF">K8I29_16635</name>
</gene>
<dbReference type="AlphaFoldDB" id="A0A953M2M3"/>
<keyword evidence="2" id="KW-1133">Transmembrane helix</keyword>